<sequence>MTKTFVLEGESITDISSFYDEINRVFMCDENWVIGESLDALNDLFYGGFGAISGRKNVKLVWRNIDVSRAHLGVEATRNYYLEKLNHPQRYKVEKIKSNLEKLRNENSGSTYFDLIIELINGHSNIHLVPD</sequence>
<dbReference type="RefSeq" id="WP_382168000.1">
    <property type="nucleotide sequence ID" value="NZ_JBHTBR010000005.1"/>
</dbReference>
<proteinExistence type="inferred from homology"/>
<evidence type="ECO:0000313" key="4">
    <source>
        <dbReference type="Proteomes" id="UP001596492"/>
    </source>
</evidence>
<dbReference type="Proteomes" id="UP001596492">
    <property type="component" value="Unassembled WGS sequence"/>
</dbReference>
<evidence type="ECO:0000259" key="2">
    <source>
        <dbReference type="Pfam" id="PF01337"/>
    </source>
</evidence>
<organism evidence="3 4">
    <name type="scientific">Hirschia litorea</name>
    <dbReference type="NCBI Taxonomy" id="1199156"/>
    <lineage>
        <taxon>Bacteria</taxon>
        <taxon>Pseudomonadati</taxon>
        <taxon>Pseudomonadota</taxon>
        <taxon>Alphaproteobacteria</taxon>
        <taxon>Hyphomonadales</taxon>
        <taxon>Hyphomonadaceae</taxon>
        <taxon>Hirschia</taxon>
    </lineage>
</organism>
<dbReference type="EMBL" id="JBHTBR010000005">
    <property type="protein sequence ID" value="MFC7292513.1"/>
    <property type="molecule type" value="Genomic_DNA"/>
</dbReference>
<name>A0ABW2INQ2_9PROT</name>
<feature type="domain" description="Barstar (barnase inhibitor)" evidence="2">
    <location>
        <begin position="3"/>
        <end position="75"/>
    </location>
</feature>
<gene>
    <name evidence="3" type="ORF">ACFQS8_12855</name>
</gene>
<keyword evidence="4" id="KW-1185">Reference proteome</keyword>
<protein>
    <submittedName>
        <fullName evidence="3">Ribonuclease inhibitor</fullName>
    </submittedName>
</protein>
<dbReference type="Gene3D" id="3.30.370.10">
    <property type="entry name" value="Barstar-like"/>
    <property type="match status" value="1"/>
</dbReference>
<dbReference type="InterPro" id="IPR035905">
    <property type="entry name" value="Barstar-like_sf"/>
</dbReference>
<comment type="similarity">
    <text evidence="1">Belongs to the barstar family.</text>
</comment>
<reference evidence="4" key="1">
    <citation type="journal article" date="2019" name="Int. J. Syst. Evol. Microbiol.">
        <title>The Global Catalogue of Microorganisms (GCM) 10K type strain sequencing project: providing services to taxonomists for standard genome sequencing and annotation.</title>
        <authorList>
            <consortium name="The Broad Institute Genomics Platform"/>
            <consortium name="The Broad Institute Genome Sequencing Center for Infectious Disease"/>
            <person name="Wu L."/>
            <person name="Ma J."/>
        </authorList>
    </citation>
    <scope>NUCLEOTIDE SEQUENCE [LARGE SCALE GENOMIC DNA]</scope>
    <source>
        <strain evidence="4">CCUG 51308</strain>
    </source>
</reference>
<comment type="caution">
    <text evidence="3">The sequence shown here is derived from an EMBL/GenBank/DDBJ whole genome shotgun (WGS) entry which is preliminary data.</text>
</comment>
<accession>A0ABW2INQ2</accession>
<evidence type="ECO:0000313" key="3">
    <source>
        <dbReference type="EMBL" id="MFC7292513.1"/>
    </source>
</evidence>
<dbReference type="Pfam" id="PF01337">
    <property type="entry name" value="Barstar"/>
    <property type="match status" value="1"/>
</dbReference>
<dbReference type="InterPro" id="IPR000468">
    <property type="entry name" value="Barstar"/>
</dbReference>
<dbReference type="SUPFAM" id="SSF52038">
    <property type="entry name" value="Barstar-related"/>
    <property type="match status" value="1"/>
</dbReference>
<evidence type="ECO:0000256" key="1">
    <source>
        <dbReference type="ARBA" id="ARBA00006845"/>
    </source>
</evidence>